<gene>
    <name evidence="6" type="ORF">TOL_2758</name>
</gene>
<dbReference type="PATRIC" id="fig|1298593.3.peg.2663"/>
<dbReference type="CDD" id="cd01949">
    <property type="entry name" value="GGDEF"/>
    <property type="match status" value="1"/>
</dbReference>
<evidence type="ECO:0000256" key="1">
    <source>
        <dbReference type="ARBA" id="ARBA00001946"/>
    </source>
</evidence>
<dbReference type="GO" id="GO:0052621">
    <property type="term" value="F:diguanylate cyclase activity"/>
    <property type="evidence" value="ECO:0007669"/>
    <property type="project" value="UniProtKB-EC"/>
</dbReference>
<dbReference type="Pfam" id="PF00990">
    <property type="entry name" value="GGDEF"/>
    <property type="match status" value="1"/>
</dbReference>
<dbReference type="STRING" id="187493.CN03_04560"/>
<feature type="domain" description="GGDEF" evidence="5">
    <location>
        <begin position="451"/>
        <end position="585"/>
    </location>
</feature>
<comment type="cofactor">
    <cofactor evidence="1">
        <name>Mg(2+)</name>
        <dbReference type="ChEBI" id="CHEBI:18420"/>
    </cofactor>
</comment>
<dbReference type="Gene3D" id="2.60.40.2380">
    <property type="match status" value="1"/>
</dbReference>
<dbReference type="PROSITE" id="PS50887">
    <property type="entry name" value="GGDEF"/>
    <property type="match status" value="1"/>
</dbReference>
<dbReference type="InterPro" id="IPR000160">
    <property type="entry name" value="GGDEF_dom"/>
</dbReference>
<dbReference type="Pfam" id="PF07695">
    <property type="entry name" value="7TMR-DISM_7TM"/>
    <property type="match status" value="1"/>
</dbReference>
<evidence type="ECO:0000313" key="6">
    <source>
        <dbReference type="EMBL" id="CCU73154.1"/>
    </source>
</evidence>
<feature type="transmembrane region" description="Helical" evidence="4">
    <location>
        <begin position="266"/>
        <end position="284"/>
    </location>
</feature>
<keyword evidence="4" id="KW-0472">Membrane</keyword>
<feature type="transmembrane region" description="Helical" evidence="4">
    <location>
        <begin position="322"/>
        <end position="339"/>
    </location>
</feature>
<keyword evidence="4" id="KW-0812">Transmembrane</keyword>
<dbReference type="InterPro" id="IPR011622">
    <property type="entry name" value="7TMR_DISM_rcpt_extracell_dom2"/>
</dbReference>
<feature type="transmembrane region" description="Helical" evidence="4">
    <location>
        <begin position="290"/>
        <end position="310"/>
    </location>
</feature>
<dbReference type="EC" id="2.7.7.65" evidence="2"/>
<dbReference type="Proteomes" id="UP000011866">
    <property type="component" value="Chromosome"/>
</dbReference>
<dbReference type="Pfam" id="PF07696">
    <property type="entry name" value="7TMR-DISMED2"/>
    <property type="match status" value="1"/>
</dbReference>
<dbReference type="PANTHER" id="PTHR45138">
    <property type="entry name" value="REGULATORY COMPONENTS OF SENSORY TRANSDUCTION SYSTEM"/>
    <property type="match status" value="1"/>
</dbReference>
<keyword evidence="4" id="KW-1133">Transmembrane helix</keyword>
<dbReference type="HOGENOM" id="CLU_000445_105_4_6"/>
<keyword evidence="7" id="KW-1185">Reference proteome</keyword>
<accession>M5DUE6</accession>
<dbReference type="Gene3D" id="3.30.70.270">
    <property type="match status" value="1"/>
</dbReference>
<feature type="transmembrane region" description="Helical" evidence="4">
    <location>
        <begin position="233"/>
        <end position="254"/>
    </location>
</feature>
<feature type="transmembrane region" description="Helical" evidence="4">
    <location>
        <begin position="351"/>
        <end position="371"/>
    </location>
</feature>
<dbReference type="FunFam" id="3.30.70.270:FF:000001">
    <property type="entry name" value="Diguanylate cyclase domain protein"/>
    <property type="match status" value="1"/>
</dbReference>
<reference evidence="6 7" key="1">
    <citation type="journal article" date="2013" name="Genome Announc.">
        <title>Genome Sequence of Thalassolituus oleivorans MIL-1 (DSM 14913T).</title>
        <authorList>
            <person name="Golyshin P.N."/>
            <person name="Werner J."/>
            <person name="Chernikova T.N."/>
            <person name="Tran H."/>
            <person name="Ferrer M."/>
            <person name="Yakimov M.M."/>
            <person name="Teeling H."/>
            <person name="Golyshina O.V."/>
        </authorList>
    </citation>
    <scope>NUCLEOTIDE SEQUENCE [LARGE SCALE GENOMIC DNA]</scope>
    <source>
        <strain evidence="6 7">MIL-1</strain>
    </source>
</reference>
<dbReference type="GO" id="GO:0005886">
    <property type="term" value="C:plasma membrane"/>
    <property type="evidence" value="ECO:0007669"/>
    <property type="project" value="TreeGrafter"/>
</dbReference>
<dbReference type="EMBL" id="HF680312">
    <property type="protein sequence ID" value="CCU73154.1"/>
    <property type="molecule type" value="Genomic_DNA"/>
</dbReference>
<proteinExistence type="predicted"/>
<dbReference type="GO" id="GO:1902201">
    <property type="term" value="P:negative regulation of bacterial-type flagellum-dependent cell motility"/>
    <property type="evidence" value="ECO:0007669"/>
    <property type="project" value="TreeGrafter"/>
</dbReference>
<evidence type="ECO:0000256" key="2">
    <source>
        <dbReference type="ARBA" id="ARBA00012528"/>
    </source>
</evidence>
<feature type="transmembrane region" description="Helical" evidence="4">
    <location>
        <begin position="166"/>
        <end position="188"/>
    </location>
</feature>
<dbReference type="InterPro" id="IPR029787">
    <property type="entry name" value="Nucleotide_cyclase"/>
</dbReference>
<sequence length="585" mass="66698">MGASPVAAVTDIAAVDTRLNLIPTLRYTAASPEQTLADIQSLSDEDWQVSKQEHRNFGHSQRVIWFHTQIIKNHLLSTPIFLRVNYPHHDYIDLYLQHGEQNIGHFEGGDERTFASRPVDHRTFLAPVKIPMGEVVDVYLRIETQGPMMVPIELLTQVEAVKDESVLLLFVGLYFGVIIIMLVYNAFIYTSLRDSTYLYYLMYMAAVAAQQFTLFGFGFQYLWKNPEILSNNFMIMLTSGLMETSAVLFVIKFIRLRRMRSRLDRFAGYSLLACCVSMLFASFFMSFSTFISVVNIVGLVGVGCGLYIGVKGWLMGFKAARLFATAWLIYLMFIGWYLLDLMAVIDSTTYGNYAIAIGSVIELSLLSFAFADRMNQEKELRLHTQATLINVQRAMNEDLDHKVKQRTKALEQANRKLEYLSTTDGLTGLFNRRHFDQEYERLYKESIKNKQSLAVLMIDVDHFKRLNDEYGHVFGDRCLIRAGELIRQALNSPPDICARYGGEEFIVVLPNVKYNQAKQVAESLRHAFANTIVRDGRVAASMTVSIGLAFTMPTNINQHEALLKDADNYLYQAKENGRNQVVETY</sequence>
<dbReference type="PANTHER" id="PTHR45138:SF9">
    <property type="entry name" value="DIGUANYLATE CYCLASE DGCM-RELATED"/>
    <property type="match status" value="1"/>
</dbReference>
<feature type="transmembrane region" description="Helical" evidence="4">
    <location>
        <begin position="200"/>
        <end position="221"/>
    </location>
</feature>
<dbReference type="NCBIfam" id="TIGR00254">
    <property type="entry name" value="GGDEF"/>
    <property type="match status" value="1"/>
</dbReference>
<dbReference type="eggNOG" id="COG3706">
    <property type="taxonomic scope" value="Bacteria"/>
</dbReference>
<evidence type="ECO:0000256" key="3">
    <source>
        <dbReference type="ARBA" id="ARBA00034247"/>
    </source>
</evidence>
<dbReference type="GO" id="GO:0043709">
    <property type="term" value="P:cell adhesion involved in single-species biofilm formation"/>
    <property type="evidence" value="ECO:0007669"/>
    <property type="project" value="TreeGrafter"/>
</dbReference>
<organism evidence="6 7">
    <name type="scientific">Thalassolituus oleivorans MIL-1</name>
    <dbReference type="NCBI Taxonomy" id="1298593"/>
    <lineage>
        <taxon>Bacteria</taxon>
        <taxon>Pseudomonadati</taxon>
        <taxon>Pseudomonadota</taxon>
        <taxon>Gammaproteobacteria</taxon>
        <taxon>Oceanospirillales</taxon>
        <taxon>Oceanospirillaceae</taxon>
        <taxon>Thalassolituus</taxon>
    </lineage>
</organism>
<evidence type="ECO:0000256" key="4">
    <source>
        <dbReference type="SAM" id="Phobius"/>
    </source>
</evidence>
<comment type="catalytic activity">
    <reaction evidence="3">
        <text>2 GTP = 3',3'-c-di-GMP + 2 diphosphate</text>
        <dbReference type="Rhea" id="RHEA:24898"/>
        <dbReference type="ChEBI" id="CHEBI:33019"/>
        <dbReference type="ChEBI" id="CHEBI:37565"/>
        <dbReference type="ChEBI" id="CHEBI:58805"/>
        <dbReference type="EC" id="2.7.7.65"/>
    </reaction>
</comment>
<dbReference type="SUPFAM" id="SSF55073">
    <property type="entry name" value="Nucleotide cyclase"/>
    <property type="match status" value="1"/>
</dbReference>
<dbReference type="InterPro" id="IPR011623">
    <property type="entry name" value="7TMR_DISM_rcpt_extracell_dom1"/>
</dbReference>
<name>M5DUE6_9GAMM</name>
<protein>
    <recommendedName>
        <fullName evidence="2">diguanylate cyclase</fullName>
        <ecNumber evidence="2">2.7.7.65</ecNumber>
    </recommendedName>
</protein>
<evidence type="ECO:0000259" key="5">
    <source>
        <dbReference type="PROSITE" id="PS50887"/>
    </source>
</evidence>
<dbReference type="InterPro" id="IPR043128">
    <property type="entry name" value="Rev_trsase/Diguanyl_cyclase"/>
</dbReference>
<dbReference type="SMART" id="SM00267">
    <property type="entry name" value="GGDEF"/>
    <property type="match status" value="1"/>
</dbReference>
<dbReference type="KEGG" id="tol:TOL_2758"/>
<dbReference type="InterPro" id="IPR050469">
    <property type="entry name" value="Diguanylate_Cyclase"/>
</dbReference>
<evidence type="ECO:0000313" key="7">
    <source>
        <dbReference type="Proteomes" id="UP000011866"/>
    </source>
</evidence>
<dbReference type="AlphaFoldDB" id="M5DUE6"/>